<comment type="caution">
    <text evidence="3">The sequence shown here is derived from an EMBL/GenBank/DDBJ whole genome shotgun (WGS) entry which is preliminary data.</text>
</comment>
<gene>
    <name evidence="3" type="ORF">DW828_13050</name>
    <name evidence="2" type="ORF">GMD82_08160</name>
</gene>
<proteinExistence type="predicted"/>
<dbReference type="Proteomes" id="UP000286260">
    <property type="component" value="Unassembled WGS sequence"/>
</dbReference>
<dbReference type="AlphaFoldDB" id="A0A3R6EDP2"/>
<sequence>MAQTDPVYITFEFRGDIDKEVNKVTLGIKGLRDEAATTYNKLIADSSAAYNAMSAESRKLATTMQENISSLRSLSAMQEQLDRELEAGTITLSGYTQAKAALALQESNLRVVISQGMQQLQQQMATEQEASDSVIALTRKLQQLTEAYSRLSKMDREGSAGKEILEQIQSVDNELQTAQTRLSAYSRTAGTGFNSLQMSIQQVARELPSLTMGANMFFLAISNNLPILVDNINMARREYQAAIKAGQQATPVWKQLLGGIVSWQTALVVGITLLTVYGKEITAWTKSLFGARQSLADALETLEEFQESVAKTSSTTLTQLQRMSAEWEKLGDNIQAKEQYLLKNRTAFEHLGVSIGKVTDAENLFNQGKEAFVASVMARARASAAMTLATEKYNEAIRKQLEVDRMANTQSYAIQGGQFGQTTYVSGENLSKKKAQAEADSLFDEARKVLERGLEYSEEERKSLETANLKTIHTLEQGSVEAIKASIAAKEAALDKLTNKQDYEAALKEIEAEKKKLEAIIGSTGGKVGKEPAPLGSIAYYNELIAKMKKLRDLATTNKDRSAFAEQIKEYEEKVAEMENQIIISGKKIAMETLQSSLEGIKVDVKFDNRNVLEKAFGKFDTSDLDQMQEKIDKELNRPIKEAREGIVLLIDQWDRLSDADQASLLAEECYKVADGISMAAETAELFNEALGSSLATVAQLVGSVGDMAGGIGRIMSGDLIGGASGIIGGITGIVGSFKKRVEENKKILAEYQLNLVETAMKELEYNAILRERLRIQQQIGETSLEYFNRQSLELKNQAGQIEKEYKQVWEKLQQEQYITATHYKHGTWFRKAKTWNDYDSLAGKTYEEMESLYTQDKLTESAKVLFEQLQKLKDEGEDVAGMIDDLNEEMKEAFTGTNTNAIADTILQGFAEGKRSAKDFADDFQKMLNDAVLQGVKMKALEEPLRKWYESFAAASQNGLTAESIASLKAQYDKIIEDAAKQLEQMEQVTGTTIGDVIDRTSTAKDIASMSQDSADELNDNFYALLIYADRTNQGVTNIQGQLVEGLSLLQRIASNTDRLEAIEKDIRQTRSSLQNIENRGLILRKQ</sequence>
<evidence type="ECO:0000313" key="3">
    <source>
        <dbReference type="EMBL" id="RHC83271.1"/>
    </source>
</evidence>
<accession>A0A3R6EDP2</accession>
<keyword evidence="5" id="KW-1185">Reference proteome</keyword>
<feature type="coiled-coil region" evidence="1">
    <location>
        <begin position="480"/>
        <end position="520"/>
    </location>
</feature>
<feature type="coiled-coil region" evidence="1">
    <location>
        <begin position="554"/>
        <end position="588"/>
    </location>
</feature>
<evidence type="ECO:0000313" key="2">
    <source>
        <dbReference type="EMBL" id="MTU39457.1"/>
    </source>
</evidence>
<evidence type="ECO:0008006" key="6">
    <source>
        <dbReference type="Google" id="ProtNLM"/>
    </source>
</evidence>
<feature type="coiled-coil region" evidence="1">
    <location>
        <begin position="856"/>
        <end position="890"/>
    </location>
</feature>
<dbReference type="Proteomes" id="UP000434916">
    <property type="component" value="Unassembled WGS sequence"/>
</dbReference>
<evidence type="ECO:0000256" key="1">
    <source>
        <dbReference type="SAM" id="Coils"/>
    </source>
</evidence>
<dbReference type="RefSeq" id="WP_122204642.1">
    <property type="nucleotide sequence ID" value="NZ_WNCN01000008.1"/>
</dbReference>
<evidence type="ECO:0000313" key="4">
    <source>
        <dbReference type="Proteomes" id="UP000286260"/>
    </source>
</evidence>
<dbReference type="EMBL" id="WNCN01000008">
    <property type="protein sequence ID" value="MTU39457.1"/>
    <property type="molecule type" value="Genomic_DNA"/>
</dbReference>
<name>A0A3R6EDP2_9BACT</name>
<reference evidence="3 4" key="1">
    <citation type="submission" date="2018-08" db="EMBL/GenBank/DDBJ databases">
        <title>A genome reference for cultivated species of the human gut microbiota.</title>
        <authorList>
            <person name="Zou Y."/>
            <person name="Xue W."/>
            <person name="Luo G."/>
        </authorList>
    </citation>
    <scope>NUCLEOTIDE SEQUENCE [LARGE SCALE GENOMIC DNA]</scope>
    <source>
        <strain evidence="3 4">AM34-17</strain>
    </source>
</reference>
<dbReference type="EMBL" id="QSII01000018">
    <property type="protein sequence ID" value="RHC83271.1"/>
    <property type="molecule type" value="Genomic_DNA"/>
</dbReference>
<keyword evidence="1" id="KW-0175">Coiled coil</keyword>
<reference evidence="2 5" key="2">
    <citation type="journal article" date="2019" name="Nat. Med.">
        <title>A library of human gut bacterial isolates paired with longitudinal multiomics data enables mechanistic microbiome research.</title>
        <authorList>
            <person name="Poyet M."/>
            <person name="Groussin M."/>
            <person name="Gibbons S.M."/>
            <person name="Avila-Pacheco J."/>
            <person name="Jiang X."/>
            <person name="Kearney S.M."/>
            <person name="Perrotta A.R."/>
            <person name="Berdy B."/>
            <person name="Zhao S."/>
            <person name="Lieberman T.D."/>
            <person name="Swanson P.K."/>
            <person name="Smith M."/>
            <person name="Roesemann S."/>
            <person name="Alexander J.E."/>
            <person name="Rich S.A."/>
            <person name="Livny J."/>
            <person name="Vlamakis H."/>
            <person name="Clish C."/>
            <person name="Bullock K."/>
            <person name="Deik A."/>
            <person name="Scott J."/>
            <person name="Pierce K.A."/>
            <person name="Xavier R.J."/>
            <person name="Alm E.J."/>
        </authorList>
    </citation>
    <scope>NUCLEOTIDE SEQUENCE [LARGE SCALE GENOMIC DNA]</scope>
    <source>
        <strain evidence="2 5">BIOML-A29</strain>
    </source>
</reference>
<evidence type="ECO:0000313" key="5">
    <source>
        <dbReference type="Proteomes" id="UP000434916"/>
    </source>
</evidence>
<organism evidence="3 4">
    <name type="scientific">Parabacteroides merdae</name>
    <dbReference type="NCBI Taxonomy" id="46503"/>
    <lineage>
        <taxon>Bacteria</taxon>
        <taxon>Pseudomonadati</taxon>
        <taxon>Bacteroidota</taxon>
        <taxon>Bacteroidia</taxon>
        <taxon>Bacteroidales</taxon>
        <taxon>Tannerellaceae</taxon>
        <taxon>Parabacteroides</taxon>
    </lineage>
</organism>
<feature type="coiled-coil region" evidence="1">
    <location>
        <begin position="134"/>
        <end position="188"/>
    </location>
</feature>
<protein>
    <recommendedName>
        <fullName evidence="6">Phage tail tape measure protein</fullName>
    </recommendedName>
</protein>